<dbReference type="EMBL" id="JACOQH010000001">
    <property type="protein sequence ID" value="MBC5752689.1"/>
    <property type="molecule type" value="Genomic_DNA"/>
</dbReference>
<organism evidence="1 2">
    <name type="scientific">Roseburia yibonii</name>
    <dbReference type="NCBI Taxonomy" id="2763063"/>
    <lineage>
        <taxon>Bacteria</taxon>
        <taxon>Bacillati</taxon>
        <taxon>Bacillota</taxon>
        <taxon>Clostridia</taxon>
        <taxon>Lachnospirales</taxon>
        <taxon>Lachnospiraceae</taxon>
        <taxon>Roseburia</taxon>
    </lineage>
</organism>
<keyword evidence="2" id="KW-1185">Reference proteome</keyword>
<evidence type="ECO:0000313" key="1">
    <source>
        <dbReference type="EMBL" id="MBC5752689.1"/>
    </source>
</evidence>
<dbReference type="RefSeq" id="WP_147617931.1">
    <property type="nucleotide sequence ID" value="NZ_JACOQH010000001.1"/>
</dbReference>
<comment type="caution">
    <text evidence="1">The sequence shown here is derived from an EMBL/GenBank/DDBJ whole genome shotgun (WGS) entry which is preliminary data.</text>
</comment>
<gene>
    <name evidence="1" type="ORF">H8Z76_01395</name>
</gene>
<name>A0ABR7I7C5_9FIRM</name>
<protein>
    <submittedName>
        <fullName evidence="1">Uncharacterized protein</fullName>
    </submittedName>
</protein>
<dbReference type="Proteomes" id="UP000621540">
    <property type="component" value="Unassembled WGS sequence"/>
</dbReference>
<reference evidence="1 2" key="1">
    <citation type="submission" date="2020-08" db="EMBL/GenBank/DDBJ databases">
        <title>Genome public.</title>
        <authorList>
            <person name="Liu C."/>
            <person name="Sun Q."/>
        </authorList>
    </citation>
    <scope>NUCLEOTIDE SEQUENCE [LARGE SCALE GENOMIC DNA]</scope>
    <source>
        <strain evidence="1 2">BX0805</strain>
    </source>
</reference>
<sequence length="64" mass="7040">MTQSVFSCDVAAGKTANDGITLLSSDLDQAGIRQIQNVEFTFHVFDTDTYDTIFDTDPLSVSFE</sequence>
<accession>A0ABR7I7C5</accession>
<evidence type="ECO:0000313" key="2">
    <source>
        <dbReference type="Proteomes" id="UP000621540"/>
    </source>
</evidence>
<proteinExistence type="predicted"/>